<keyword evidence="3" id="KW-1185">Reference proteome</keyword>
<evidence type="ECO:0000313" key="3">
    <source>
        <dbReference type="Proteomes" id="UP000584642"/>
    </source>
</evidence>
<dbReference type="PANTHER" id="PTHR33877:SF1">
    <property type="entry name" value="TYPE IV METHYL-DIRECTED RESTRICTION ENZYME ECOKMCRA"/>
    <property type="match status" value="1"/>
</dbReference>
<dbReference type="Proteomes" id="UP000584642">
    <property type="component" value="Unassembled WGS sequence"/>
</dbReference>
<keyword evidence="2" id="KW-0255">Endonuclease</keyword>
<dbReference type="EMBL" id="JABFDB010000012">
    <property type="protein sequence ID" value="NYZ21504.1"/>
    <property type="molecule type" value="Genomic_DNA"/>
</dbReference>
<accession>A0ABX2TBE4</accession>
<name>A0ABX2TBE4_9PROT</name>
<dbReference type="Pfam" id="PF01844">
    <property type="entry name" value="HNH"/>
    <property type="match status" value="1"/>
</dbReference>
<organism evidence="2 3">
    <name type="scientific">Azospirillum oleiclasticum</name>
    <dbReference type="NCBI Taxonomy" id="2735135"/>
    <lineage>
        <taxon>Bacteria</taxon>
        <taxon>Pseudomonadati</taxon>
        <taxon>Pseudomonadota</taxon>
        <taxon>Alphaproteobacteria</taxon>
        <taxon>Rhodospirillales</taxon>
        <taxon>Azospirillaceae</taxon>
        <taxon>Azospirillum</taxon>
    </lineage>
</organism>
<dbReference type="CDD" id="cd00085">
    <property type="entry name" value="HNHc"/>
    <property type="match status" value="1"/>
</dbReference>
<dbReference type="PANTHER" id="PTHR33877">
    <property type="entry name" value="SLL1193 PROTEIN"/>
    <property type="match status" value="1"/>
</dbReference>
<protein>
    <submittedName>
        <fullName evidence="2">HNH endonuclease</fullName>
    </submittedName>
</protein>
<dbReference type="SMART" id="SM00507">
    <property type="entry name" value="HNHc"/>
    <property type="match status" value="1"/>
</dbReference>
<keyword evidence="2" id="KW-0378">Hydrolase</keyword>
<dbReference type="InterPro" id="IPR052892">
    <property type="entry name" value="NA-targeting_endonuclease"/>
</dbReference>
<reference evidence="2 3" key="1">
    <citation type="submission" date="2020-05" db="EMBL/GenBank/DDBJ databases">
        <title>Azospirillum oleiclasticum sp. nov, a nitrogen-fixing and heavy crude oil-emulsifying bacterium isolated from the crude oil of Yumen Oilfield.</title>
        <authorList>
            <person name="Wu D."/>
            <person name="Cai M."/>
            <person name="Zhang X."/>
        </authorList>
    </citation>
    <scope>NUCLEOTIDE SEQUENCE [LARGE SCALE GENOMIC DNA]</scope>
    <source>
        <strain evidence="2 3">ROY-1-1-2</strain>
    </source>
</reference>
<evidence type="ECO:0000259" key="1">
    <source>
        <dbReference type="SMART" id="SM00507"/>
    </source>
</evidence>
<gene>
    <name evidence="2" type="ORF">HND93_17460</name>
</gene>
<dbReference type="Gene3D" id="1.10.30.50">
    <property type="match status" value="1"/>
</dbReference>
<dbReference type="RefSeq" id="WP_180283284.1">
    <property type="nucleotide sequence ID" value="NZ_JABFDB010000012.1"/>
</dbReference>
<dbReference type="GO" id="GO:0004519">
    <property type="term" value="F:endonuclease activity"/>
    <property type="evidence" value="ECO:0007669"/>
    <property type="project" value="UniProtKB-KW"/>
</dbReference>
<dbReference type="InterPro" id="IPR002711">
    <property type="entry name" value="HNH"/>
</dbReference>
<comment type="caution">
    <text evidence="2">The sequence shown here is derived from an EMBL/GenBank/DDBJ whole genome shotgun (WGS) entry which is preliminary data.</text>
</comment>
<feature type="domain" description="HNH nuclease" evidence="1">
    <location>
        <begin position="10"/>
        <end position="61"/>
    </location>
</feature>
<keyword evidence="2" id="KW-0540">Nuclease</keyword>
<dbReference type="InterPro" id="IPR003615">
    <property type="entry name" value="HNH_nuc"/>
</dbReference>
<sequence>MTAPGVTPEDAHLLDILQGGRCFYCGEPVGAKATFDHVVPQAYGGTDDPGNIVLAHRRCNQLKDDRLPTPDEIERLIAQRRRSRLAVWPPILALKDAGEGEEWIVLARAVAAQRS</sequence>
<evidence type="ECO:0000313" key="2">
    <source>
        <dbReference type="EMBL" id="NYZ21504.1"/>
    </source>
</evidence>
<proteinExistence type="predicted"/>